<dbReference type="InterPro" id="IPR013559">
    <property type="entry name" value="YheO"/>
</dbReference>
<accession>A0A223HVA8</accession>
<dbReference type="Pfam" id="PF13309">
    <property type="entry name" value="HTH_22"/>
    <property type="match status" value="1"/>
</dbReference>
<reference evidence="3 4" key="1">
    <citation type="submission" date="2016-08" db="EMBL/GenBank/DDBJ databases">
        <title>A novel genetic cassette of butanologenic Thermoanaerobacterium thermosaccharolyticum that directly convert cellulose to butanol.</title>
        <authorList>
            <person name="Li T."/>
            <person name="He J."/>
        </authorList>
    </citation>
    <scope>NUCLEOTIDE SEQUENCE [LARGE SCALE GENOMIC DNA]</scope>
    <source>
        <strain evidence="3 4">TG57</strain>
    </source>
</reference>
<protein>
    <submittedName>
        <fullName evidence="3">YheO domain protein</fullName>
    </submittedName>
</protein>
<evidence type="ECO:0000259" key="2">
    <source>
        <dbReference type="Pfam" id="PF13309"/>
    </source>
</evidence>
<dbReference type="RefSeq" id="WP_015311412.1">
    <property type="nucleotide sequence ID" value="NZ_CP016893.1"/>
</dbReference>
<sequence>MPTKVHPILKNMIPIVDSIAKTFGKNCEVVLYDFSNLQSSVIAVGNGHITGREVGNPIPEVILKSLKANKTENEVNFKTKGKDGKILKSTIVYIKDDTGKPIGCLCINIDISEYIMVKNTLDDLCEINDGGETPVEPYGGSVNDVLENIVNTTIENYGKPVNFMSKEEKVNMVKMLDAKGTFLIRGAIDYVAKILCVSRYTIYNYLDEIRVGDDLSKY</sequence>
<dbReference type="InterPro" id="IPR039446">
    <property type="entry name" value="DauR-like"/>
</dbReference>
<dbReference type="Pfam" id="PF08348">
    <property type="entry name" value="PAS_6"/>
    <property type="match status" value="1"/>
</dbReference>
<dbReference type="AlphaFoldDB" id="A0A223HVA8"/>
<dbReference type="EMBL" id="CP016893">
    <property type="protein sequence ID" value="AST56362.1"/>
    <property type="molecule type" value="Genomic_DNA"/>
</dbReference>
<feature type="domain" description="Transcriptional regulator DauR-like HTH" evidence="2">
    <location>
        <begin position="146"/>
        <end position="207"/>
    </location>
</feature>
<evidence type="ECO:0000313" key="3">
    <source>
        <dbReference type="EMBL" id="AST56362.1"/>
    </source>
</evidence>
<dbReference type="InterPro" id="IPR039445">
    <property type="entry name" value="DauR-like_HTH"/>
</dbReference>
<dbReference type="PANTHER" id="PTHR35568:SF1">
    <property type="entry name" value="TRANSCRIPTIONAL REGULATOR DAUR"/>
    <property type="match status" value="1"/>
</dbReference>
<proteinExistence type="predicted"/>
<feature type="domain" description="YheO-like" evidence="1">
    <location>
        <begin position="9"/>
        <end position="119"/>
    </location>
</feature>
<dbReference type="Gene3D" id="3.30.450.20">
    <property type="entry name" value="PAS domain"/>
    <property type="match status" value="1"/>
</dbReference>
<dbReference type="PANTHER" id="PTHR35568">
    <property type="entry name" value="TRANSCRIPTIONAL REGULATOR DAUR"/>
    <property type="match status" value="1"/>
</dbReference>
<organism evidence="3 4">
    <name type="scientific">Thermoanaerobacterium thermosaccharolyticum</name>
    <name type="common">Clostridium thermosaccharolyticum</name>
    <dbReference type="NCBI Taxonomy" id="1517"/>
    <lineage>
        <taxon>Bacteria</taxon>
        <taxon>Bacillati</taxon>
        <taxon>Bacillota</taxon>
        <taxon>Clostridia</taxon>
        <taxon>Thermoanaerobacterales</taxon>
        <taxon>Thermoanaerobacteraceae</taxon>
        <taxon>Thermoanaerobacterium</taxon>
    </lineage>
</organism>
<evidence type="ECO:0000313" key="4">
    <source>
        <dbReference type="Proteomes" id="UP000214975"/>
    </source>
</evidence>
<evidence type="ECO:0000259" key="1">
    <source>
        <dbReference type="Pfam" id="PF08348"/>
    </source>
</evidence>
<gene>
    <name evidence="3" type="ORF">Thert_00111</name>
</gene>
<name>A0A223HVA8_THETR</name>
<dbReference type="Proteomes" id="UP000214975">
    <property type="component" value="Chromosome"/>
</dbReference>